<comment type="caution">
    <text evidence="7">The sequence shown here is derived from an EMBL/GenBank/DDBJ whole genome shotgun (WGS) entry which is preliminary data.</text>
</comment>
<organism evidence="7 8">
    <name type="scientific">Candidatus Carbonibacillus altaicus</name>
    <dbReference type="NCBI Taxonomy" id="2163959"/>
    <lineage>
        <taxon>Bacteria</taxon>
        <taxon>Bacillati</taxon>
        <taxon>Bacillota</taxon>
        <taxon>Bacilli</taxon>
        <taxon>Bacillales</taxon>
        <taxon>Candidatus Carbonibacillus</taxon>
    </lineage>
</organism>
<evidence type="ECO:0000256" key="4">
    <source>
        <dbReference type="ARBA" id="ARBA00022989"/>
    </source>
</evidence>
<accession>A0A2R6Y4B9</accession>
<evidence type="ECO:0000256" key="1">
    <source>
        <dbReference type="ARBA" id="ARBA00004651"/>
    </source>
</evidence>
<dbReference type="Pfam" id="PF03626">
    <property type="entry name" value="COX4_pro"/>
    <property type="match status" value="1"/>
</dbReference>
<dbReference type="EMBL" id="PEBX01000006">
    <property type="protein sequence ID" value="PTQ57521.1"/>
    <property type="molecule type" value="Genomic_DNA"/>
</dbReference>
<comment type="subcellular location">
    <subcellularLocation>
        <location evidence="1">Cell membrane</location>
        <topology evidence="1">Multi-pass membrane protein</topology>
    </subcellularLocation>
</comment>
<keyword evidence="2" id="KW-1003">Cell membrane</keyword>
<evidence type="ECO:0000313" key="8">
    <source>
        <dbReference type="Proteomes" id="UP000244338"/>
    </source>
</evidence>
<dbReference type="GO" id="GO:0005886">
    <property type="term" value="C:plasma membrane"/>
    <property type="evidence" value="ECO:0007669"/>
    <property type="project" value="UniProtKB-SubCell"/>
</dbReference>
<evidence type="ECO:0000313" key="7">
    <source>
        <dbReference type="EMBL" id="PTQ57521.1"/>
    </source>
</evidence>
<evidence type="ECO:0000256" key="2">
    <source>
        <dbReference type="ARBA" id="ARBA00022475"/>
    </source>
</evidence>
<evidence type="ECO:0000256" key="6">
    <source>
        <dbReference type="SAM" id="Phobius"/>
    </source>
</evidence>
<evidence type="ECO:0000256" key="5">
    <source>
        <dbReference type="ARBA" id="ARBA00023136"/>
    </source>
</evidence>
<protein>
    <submittedName>
        <fullName evidence="7">Cytochrome c oxidase polypeptide IV</fullName>
    </submittedName>
</protein>
<dbReference type="Proteomes" id="UP000244338">
    <property type="component" value="Unassembled WGS sequence"/>
</dbReference>
<feature type="transmembrane region" description="Helical" evidence="6">
    <location>
        <begin position="20"/>
        <end position="45"/>
    </location>
</feature>
<feature type="transmembrane region" description="Helical" evidence="6">
    <location>
        <begin position="86"/>
        <end position="108"/>
    </location>
</feature>
<sequence>MSGESSTFKRPDRREIRSELKVQTTAFAVSIFLTILAFGAVVYAIEQGASQGFAVSFIIALAIVQVAFQAYIWMHLKDKGHGVPQLFFYMAVYVTAMTVIGLMFMSWWSA</sequence>
<dbReference type="InterPro" id="IPR005171">
    <property type="entry name" value="Cyt_c_oxidase_su4_prok"/>
</dbReference>
<keyword evidence="3 6" id="KW-0812">Transmembrane</keyword>
<keyword evidence="4 6" id="KW-1133">Transmembrane helix</keyword>
<reference evidence="8" key="1">
    <citation type="journal article" date="2018" name="Sci. Rep.">
        <title>Lignite coal burning seam in the remote Altai Mountains harbors a hydrogen-driven thermophilic microbial community.</title>
        <authorList>
            <person name="Kadnikov V.V."/>
            <person name="Mardanov A.V."/>
            <person name="Ivasenko D.A."/>
            <person name="Antsiferov D.V."/>
            <person name="Beletsky A.V."/>
            <person name="Karnachuk O.V."/>
            <person name="Ravin N.V."/>
        </authorList>
    </citation>
    <scope>NUCLEOTIDE SEQUENCE [LARGE SCALE GENOMIC DNA]</scope>
</reference>
<proteinExistence type="predicted"/>
<name>A0A2R6Y4B9_9BACL</name>
<keyword evidence="5 6" id="KW-0472">Membrane</keyword>
<feature type="transmembrane region" description="Helical" evidence="6">
    <location>
        <begin position="51"/>
        <end position="74"/>
    </location>
</feature>
<gene>
    <name evidence="7" type="ORF">BSOLF_1399</name>
</gene>
<evidence type="ECO:0000256" key="3">
    <source>
        <dbReference type="ARBA" id="ARBA00022692"/>
    </source>
</evidence>
<dbReference type="AlphaFoldDB" id="A0A2R6Y4B9"/>